<dbReference type="InterPro" id="IPR013783">
    <property type="entry name" value="Ig-like_fold"/>
</dbReference>
<dbReference type="GO" id="GO:0009897">
    <property type="term" value="C:external side of plasma membrane"/>
    <property type="evidence" value="ECO:0007669"/>
    <property type="project" value="TreeGrafter"/>
</dbReference>
<dbReference type="InterPro" id="IPR003599">
    <property type="entry name" value="Ig_sub"/>
</dbReference>
<dbReference type="InterPro" id="IPR003598">
    <property type="entry name" value="Ig_sub2"/>
</dbReference>
<dbReference type="PANTHER" id="PTHR11422">
    <property type="entry name" value="T-CELL SURFACE GLYCOPROTEIN CD4"/>
    <property type="match status" value="1"/>
</dbReference>
<dbReference type="Proteomes" id="UP000822369">
    <property type="component" value="Chromosome 3"/>
</dbReference>
<dbReference type="EMBL" id="JAAVVJ010000003">
    <property type="protein sequence ID" value="KAF7226957.1"/>
    <property type="molecule type" value="Genomic_DNA"/>
</dbReference>
<evidence type="ECO:0000256" key="2">
    <source>
        <dbReference type="SAM" id="MobiDB-lite"/>
    </source>
</evidence>
<dbReference type="SMART" id="SM00409">
    <property type="entry name" value="IG"/>
    <property type="match status" value="3"/>
</dbReference>
<keyword evidence="3" id="KW-1133">Transmembrane helix</keyword>
<dbReference type="GO" id="GO:0070374">
    <property type="term" value="P:positive regulation of ERK1 and ERK2 cascade"/>
    <property type="evidence" value="ECO:0007669"/>
    <property type="project" value="TreeGrafter"/>
</dbReference>
<dbReference type="GO" id="GO:0042289">
    <property type="term" value="F:MHC class II protein binding"/>
    <property type="evidence" value="ECO:0007669"/>
    <property type="project" value="TreeGrafter"/>
</dbReference>
<feature type="region of interest" description="Disordered" evidence="2">
    <location>
        <begin position="468"/>
        <end position="496"/>
    </location>
</feature>
<evidence type="ECO:0000256" key="3">
    <source>
        <dbReference type="SAM" id="Phobius"/>
    </source>
</evidence>
<dbReference type="Pfam" id="PF07686">
    <property type="entry name" value="V-set"/>
    <property type="match status" value="1"/>
</dbReference>
<feature type="domain" description="Ig-like" evidence="4">
    <location>
        <begin position="219"/>
        <end position="299"/>
    </location>
</feature>
<protein>
    <submittedName>
        <fullName evidence="5">Transcript variant X2</fullName>
    </submittedName>
</protein>
<feature type="domain" description="Ig-like" evidence="4">
    <location>
        <begin position="16"/>
        <end position="113"/>
    </location>
</feature>
<proteinExistence type="predicted"/>
<dbReference type="PROSITE" id="PS50835">
    <property type="entry name" value="IG_LIKE"/>
    <property type="match status" value="3"/>
</dbReference>
<dbReference type="GO" id="GO:1990782">
    <property type="term" value="F:protein tyrosine kinase binding"/>
    <property type="evidence" value="ECO:0007669"/>
    <property type="project" value="TreeGrafter"/>
</dbReference>
<name>A0A9D3BXZ7_NOTFU</name>
<dbReference type="AlphaFoldDB" id="A0A9D3BXZ7"/>
<dbReference type="InterPro" id="IPR007110">
    <property type="entry name" value="Ig-like_dom"/>
</dbReference>
<gene>
    <name evidence="5" type="primary">lag3</name>
    <name evidence="5" type="ORF">G4P62_005679</name>
</gene>
<keyword evidence="3" id="KW-0472">Membrane</keyword>
<accession>A0A9D3BXZ7</accession>
<keyword evidence="3" id="KW-0812">Transmembrane</keyword>
<dbReference type="SUPFAM" id="SSF48726">
    <property type="entry name" value="Immunoglobulin"/>
    <property type="match status" value="3"/>
</dbReference>
<comment type="caution">
    <text evidence="5">The sequence shown here is derived from an EMBL/GenBank/DDBJ whole genome shotgun (WGS) entry which is preliminary data.</text>
</comment>
<dbReference type="GO" id="GO:0035723">
    <property type="term" value="P:interleukin-15-mediated signaling pathway"/>
    <property type="evidence" value="ECO:0007669"/>
    <property type="project" value="TreeGrafter"/>
</dbReference>
<evidence type="ECO:0000259" key="4">
    <source>
        <dbReference type="PROSITE" id="PS50835"/>
    </source>
</evidence>
<reference evidence="5" key="1">
    <citation type="submission" date="2020-03" db="EMBL/GenBank/DDBJ databases">
        <title>Intra-Species Differences in Population Size shape Life History and Genome Evolution.</title>
        <authorList>
            <person name="Willemsen D."/>
            <person name="Cui R."/>
            <person name="Valenzano D.R."/>
        </authorList>
    </citation>
    <scope>NUCLEOTIDE SEQUENCE</scope>
    <source>
        <strain evidence="5">GRZ</strain>
        <tissue evidence="5">Whole</tissue>
    </source>
</reference>
<dbReference type="OrthoDB" id="9937043at2759"/>
<organism evidence="5 6">
    <name type="scientific">Nothobranchius furzeri</name>
    <name type="common">Turquoise killifish</name>
    <dbReference type="NCBI Taxonomy" id="105023"/>
    <lineage>
        <taxon>Eukaryota</taxon>
        <taxon>Metazoa</taxon>
        <taxon>Chordata</taxon>
        <taxon>Craniata</taxon>
        <taxon>Vertebrata</taxon>
        <taxon>Euteleostomi</taxon>
        <taxon>Actinopterygii</taxon>
        <taxon>Neopterygii</taxon>
        <taxon>Teleostei</taxon>
        <taxon>Neoteleostei</taxon>
        <taxon>Acanthomorphata</taxon>
        <taxon>Ovalentaria</taxon>
        <taxon>Atherinomorphae</taxon>
        <taxon>Cyprinodontiformes</taxon>
        <taxon>Nothobranchiidae</taxon>
        <taxon>Nothobranchius</taxon>
    </lineage>
</organism>
<dbReference type="PANTHER" id="PTHR11422:SF12">
    <property type="entry name" value="MICROFIBRIL-ASSOCIATED GLYCOPROTEIN 3"/>
    <property type="match status" value="1"/>
</dbReference>
<evidence type="ECO:0000313" key="5">
    <source>
        <dbReference type="EMBL" id="KAF7226957.1"/>
    </source>
</evidence>
<dbReference type="GO" id="GO:0045121">
    <property type="term" value="C:membrane raft"/>
    <property type="evidence" value="ECO:0007669"/>
    <property type="project" value="TreeGrafter"/>
</dbReference>
<dbReference type="GO" id="GO:0042110">
    <property type="term" value="P:T cell activation"/>
    <property type="evidence" value="ECO:0007669"/>
    <property type="project" value="TreeGrafter"/>
</dbReference>
<keyword evidence="1" id="KW-0393">Immunoglobulin domain</keyword>
<dbReference type="InterPro" id="IPR036179">
    <property type="entry name" value="Ig-like_dom_sf"/>
</dbReference>
<dbReference type="Gene3D" id="2.60.40.10">
    <property type="entry name" value="Immunoglobulins"/>
    <property type="match status" value="4"/>
</dbReference>
<sequence length="496" mass="54522">MFLEGFVTGMIFFLTPGGRCEEMEVIAEMGSKAVLPCRCGIKRCDPAAITWTKAGKGTVWRRQTSGLQYWGSNWVEGGTQRVRCPHSAFVHGDYGLQINSVKVEDGGVYSCRVVVGGHITGRQVMLRVIQVSISPSSPMWGDSMSATCSVTPWPNGASVKWMVNNRPLWSQPRSTSNKPGSVVKERATEKVAGNWTCVFNHKKEARTTAVLSVRGIVQPPKDDTKVYAAVGSPMTLPCVFSPDLNPTSTVFEKTGVGKTLAFSRSLQTSSDASVPIQEVTSEDQGKYRCAGTVQGRRLARTMQLVVAKIIQSKKKGSVGLTCQLSDASEVTKYEWVHATYDLNGTKSDGPILKEQTIYPEHGGEWTCQYYGKEGFLGNVTTQVLTQLISSQSGQKPSNKGVVIGLSVLLVILLLILAQTYKNHQRVRSCFQTLKQISFVSFSLIVSVCLFSTEEKSLSVPCDGDHRSYRLQRTRGERKESSEGVKDSSQRSCRREM</sequence>
<feature type="domain" description="Ig-like" evidence="4">
    <location>
        <begin position="141"/>
        <end position="212"/>
    </location>
</feature>
<dbReference type="Pfam" id="PF00047">
    <property type="entry name" value="ig"/>
    <property type="match status" value="1"/>
</dbReference>
<evidence type="ECO:0000313" key="6">
    <source>
        <dbReference type="Proteomes" id="UP000822369"/>
    </source>
</evidence>
<dbReference type="SMART" id="SM00408">
    <property type="entry name" value="IGc2"/>
    <property type="match status" value="2"/>
</dbReference>
<dbReference type="InterPro" id="IPR013106">
    <property type="entry name" value="Ig_V-set"/>
</dbReference>
<feature type="transmembrane region" description="Helical" evidence="3">
    <location>
        <begin position="400"/>
        <end position="420"/>
    </location>
</feature>
<dbReference type="InterPro" id="IPR013151">
    <property type="entry name" value="Immunoglobulin_dom"/>
</dbReference>
<evidence type="ECO:0000256" key="1">
    <source>
        <dbReference type="ARBA" id="ARBA00023319"/>
    </source>
</evidence>